<gene>
    <name evidence="9" type="ORF">FRD01_11185</name>
</gene>
<dbReference type="GO" id="GO:0022857">
    <property type="term" value="F:transmembrane transporter activity"/>
    <property type="evidence" value="ECO:0007669"/>
    <property type="project" value="TreeGrafter"/>
</dbReference>
<dbReference type="PANTHER" id="PTHR30572:SF4">
    <property type="entry name" value="ABC TRANSPORTER PERMEASE YTRF"/>
    <property type="match status" value="1"/>
</dbReference>
<keyword evidence="4 7" id="KW-1133">Transmembrane helix</keyword>
<evidence type="ECO:0000256" key="3">
    <source>
        <dbReference type="ARBA" id="ARBA00022692"/>
    </source>
</evidence>
<evidence type="ECO:0000313" key="10">
    <source>
        <dbReference type="Proteomes" id="UP000321595"/>
    </source>
</evidence>
<dbReference type="GO" id="GO:0005886">
    <property type="term" value="C:plasma membrane"/>
    <property type="evidence" value="ECO:0007669"/>
    <property type="project" value="UniProtKB-SubCell"/>
</dbReference>
<sequence length="483" mass="51946">MKTSRLIELVRQSVRRNRLDFVLSSIGIAIGIGTLIFFTALGVGVRTTVLEKIFVITQIEVVKPSFDVGGFQTEGLFGGKKLNDRLVTQLQRIPGVAGVYPRMRLTFPSSVRGGKEILGKDMVTELIADGIPAELVTLEEGADHEFKDWEAISCEADSACPQSYSCVEGTCQGNTCDSDAECEGGTYCEASAKICAMPIPVIISPSLLEIYNGSIQTAMGGARGALSKLPKLSESALIGFQMEGVFGRSFLGSSKSAKLNTRKMRLVGFSDKALGLGVTMPLGYVERLNAEIGGEESSQEFHSILVEATSNDEVANIALEVTEGLGYALSSKYQNAERAGLLILLITLIFNLVSFIFLAIAAINIMHTFMMIILERKRELALMRAVGATRASIRGLVLGEAILLGFAGALAGIVLSLSVSAFVDYALGAWVRPFPYKPESLFVYEWWMFALALAVSLFFCALGALLPAIRASRIEPAQALAGH</sequence>
<evidence type="ECO:0000256" key="5">
    <source>
        <dbReference type="ARBA" id="ARBA00023136"/>
    </source>
</evidence>
<keyword evidence="2" id="KW-1003">Cell membrane</keyword>
<dbReference type="Pfam" id="PF02687">
    <property type="entry name" value="FtsX"/>
    <property type="match status" value="1"/>
</dbReference>
<dbReference type="InterPro" id="IPR003838">
    <property type="entry name" value="ABC3_permease_C"/>
</dbReference>
<feature type="transmembrane region" description="Helical" evidence="7">
    <location>
        <begin position="443"/>
        <end position="466"/>
    </location>
</feature>
<feature type="domain" description="ABC3 transporter permease C-terminal" evidence="8">
    <location>
        <begin position="352"/>
        <end position="476"/>
    </location>
</feature>
<comment type="subcellular location">
    <subcellularLocation>
        <location evidence="1">Cell membrane</location>
        <topology evidence="1">Multi-pass membrane protein</topology>
    </subcellularLocation>
</comment>
<dbReference type="EMBL" id="CP042467">
    <property type="protein sequence ID" value="QED27786.1"/>
    <property type="molecule type" value="Genomic_DNA"/>
</dbReference>
<organism evidence="9 10">
    <name type="scientific">Microvenator marinus</name>
    <dbReference type="NCBI Taxonomy" id="2600177"/>
    <lineage>
        <taxon>Bacteria</taxon>
        <taxon>Deltaproteobacteria</taxon>
        <taxon>Bradymonadales</taxon>
        <taxon>Microvenatoraceae</taxon>
        <taxon>Microvenator</taxon>
    </lineage>
</organism>
<evidence type="ECO:0000259" key="8">
    <source>
        <dbReference type="Pfam" id="PF02687"/>
    </source>
</evidence>
<dbReference type="Proteomes" id="UP000321595">
    <property type="component" value="Chromosome"/>
</dbReference>
<dbReference type="KEGG" id="bbae:FRD01_11185"/>
<evidence type="ECO:0000256" key="2">
    <source>
        <dbReference type="ARBA" id="ARBA00022475"/>
    </source>
</evidence>
<proteinExistence type="inferred from homology"/>
<dbReference type="InterPro" id="IPR050250">
    <property type="entry name" value="Macrolide_Exporter_MacB"/>
</dbReference>
<evidence type="ECO:0000256" key="7">
    <source>
        <dbReference type="SAM" id="Phobius"/>
    </source>
</evidence>
<evidence type="ECO:0000256" key="4">
    <source>
        <dbReference type="ARBA" id="ARBA00022989"/>
    </source>
</evidence>
<feature type="transmembrane region" description="Helical" evidence="7">
    <location>
        <begin position="395"/>
        <end position="423"/>
    </location>
</feature>
<keyword evidence="5 7" id="KW-0472">Membrane</keyword>
<keyword evidence="3 7" id="KW-0812">Transmembrane</keyword>
<reference evidence="9 10" key="1">
    <citation type="submission" date="2019-08" db="EMBL/GenBank/DDBJ databases">
        <authorList>
            <person name="Liang Q."/>
        </authorList>
    </citation>
    <scope>NUCLEOTIDE SEQUENCE [LARGE SCALE GENOMIC DNA]</scope>
    <source>
        <strain evidence="9 10">V1718</strain>
    </source>
</reference>
<dbReference type="PANTHER" id="PTHR30572">
    <property type="entry name" value="MEMBRANE COMPONENT OF TRANSPORTER-RELATED"/>
    <property type="match status" value="1"/>
</dbReference>
<dbReference type="RefSeq" id="WP_146959631.1">
    <property type="nucleotide sequence ID" value="NZ_CP042467.1"/>
</dbReference>
<feature type="transmembrane region" description="Helical" evidence="7">
    <location>
        <begin position="21"/>
        <end position="45"/>
    </location>
</feature>
<feature type="transmembrane region" description="Helical" evidence="7">
    <location>
        <begin position="341"/>
        <end position="374"/>
    </location>
</feature>
<evidence type="ECO:0000256" key="6">
    <source>
        <dbReference type="ARBA" id="ARBA00038076"/>
    </source>
</evidence>
<evidence type="ECO:0000256" key="1">
    <source>
        <dbReference type="ARBA" id="ARBA00004651"/>
    </source>
</evidence>
<evidence type="ECO:0000313" key="9">
    <source>
        <dbReference type="EMBL" id="QED27786.1"/>
    </source>
</evidence>
<keyword evidence="10" id="KW-1185">Reference proteome</keyword>
<protein>
    <submittedName>
        <fullName evidence="9">FtsX-like permease family protein</fullName>
    </submittedName>
</protein>
<accession>A0A5B8XVM1</accession>
<dbReference type="AlphaFoldDB" id="A0A5B8XVM1"/>
<name>A0A5B8XVM1_9DELT</name>
<comment type="similarity">
    <text evidence="6">Belongs to the ABC-4 integral membrane protein family.</text>
</comment>
<dbReference type="OrthoDB" id="5489286at2"/>